<organism evidence="1 2">
    <name type="scientific">Actinoallomurus liliacearum</name>
    <dbReference type="NCBI Taxonomy" id="1080073"/>
    <lineage>
        <taxon>Bacteria</taxon>
        <taxon>Bacillati</taxon>
        <taxon>Actinomycetota</taxon>
        <taxon>Actinomycetes</taxon>
        <taxon>Streptosporangiales</taxon>
        <taxon>Thermomonosporaceae</taxon>
        <taxon>Actinoallomurus</taxon>
    </lineage>
</organism>
<proteinExistence type="predicted"/>
<protein>
    <recommendedName>
        <fullName evidence="3">DUF4352 domain-containing protein</fullName>
    </recommendedName>
</protein>
<keyword evidence="2" id="KW-1185">Reference proteome</keyword>
<gene>
    <name evidence="1" type="ORF">GCM10023195_38690</name>
</gene>
<evidence type="ECO:0000313" key="1">
    <source>
        <dbReference type="EMBL" id="GAA4609559.1"/>
    </source>
</evidence>
<evidence type="ECO:0000313" key="2">
    <source>
        <dbReference type="Proteomes" id="UP001500212"/>
    </source>
</evidence>
<evidence type="ECO:0008006" key="3">
    <source>
        <dbReference type="Google" id="ProtNLM"/>
    </source>
</evidence>
<name>A0ABP8TJ43_9ACTN</name>
<dbReference type="Proteomes" id="UP001500212">
    <property type="component" value="Unassembled WGS sequence"/>
</dbReference>
<dbReference type="EMBL" id="BAABHJ010000008">
    <property type="protein sequence ID" value="GAA4609559.1"/>
    <property type="molecule type" value="Genomic_DNA"/>
</dbReference>
<sequence>MTILRRALAGLGAVVLCALAMWFTSVKPHLVARLQTPLLAHGHVGAVVDNRVFSVKVDRMDVASGIVKHDSLRGDRRMTTPGIFVIVYVSAKSNLKPLQLGHARLETPGGLSYDETGRSDIFTSDASLEPMLWRSTFYVFEIPKDRLAGARFVVGQSDLVNNLSAETAVDLGLTASRTARLLTGPPTDYALKSS</sequence>
<dbReference type="RefSeq" id="WP_345355695.1">
    <property type="nucleotide sequence ID" value="NZ_BAABHJ010000008.1"/>
</dbReference>
<accession>A0ABP8TJ43</accession>
<reference evidence="2" key="1">
    <citation type="journal article" date="2019" name="Int. J. Syst. Evol. Microbiol.">
        <title>The Global Catalogue of Microorganisms (GCM) 10K type strain sequencing project: providing services to taxonomists for standard genome sequencing and annotation.</title>
        <authorList>
            <consortium name="The Broad Institute Genomics Platform"/>
            <consortium name="The Broad Institute Genome Sequencing Center for Infectious Disease"/>
            <person name="Wu L."/>
            <person name="Ma J."/>
        </authorList>
    </citation>
    <scope>NUCLEOTIDE SEQUENCE [LARGE SCALE GENOMIC DNA]</scope>
    <source>
        <strain evidence="2">JCM 17938</strain>
    </source>
</reference>
<comment type="caution">
    <text evidence="1">The sequence shown here is derived from an EMBL/GenBank/DDBJ whole genome shotgun (WGS) entry which is preliminary data.</text>
</comment>